<feature type="domain" description="VWFA" evidence="2">
    <location>
        <begin position="67"/>
        <end position="209"/>
    </location>
</feature>
<dbReference type="PANTHER" id="PTHR37947">
    <property type="entry name" value="BLL2462 PROTEIN"/>
    <property type="match status" value="1"/>
</dbReference>
<keyword evidence="1" id="KW-0812">Transmembrane</keyword>
<dbReference type="SUPFAM" id="SSF53300">
    <property type="entry name" value="vWA-like"/>
    <property type="match status" value="1"/>
</dbReference>
<organism evidence="3">
    <name type="scientific">marine metagenome</name>
    <dbReference type="NCBI Taxonomy" id="408172"/>
    <lineage>
        <taxon>unclassified sequences</taxon>
        <taxon>metagenomes</taxon>
        <taxon>ecological metagenomes</taxon>
    </lineage>
</organism>
<feature type="transmembrane region" description="Helical" evidence="1">
    <location>
        <begin position="6"/>
        <end position="26"/>
    </location>
</feature>
<reference evidence="3" key="1">
    <citation type="submission" date="2018-05" db="EMBL/GenBank/DDBJ databases">
        <authorList>
            <person name="Lanie J.A."/>
            <person name="Ng W.-L."/>
            <person name="Kazmierczak K.M."/>
            <person name="Andrzejewski T.M."/>
            <person name="Davidsen T.M."/>
            <person name="Wayne K.J."/>
            <person name="Tettelin H."/>
            <person name="Glass J.I."/>
            <person name="Rusch D."/>
            <person name="Podicherti R."/>
            <person name="Tsui H.-C.T."/>
            <person name="Winkler M.E."/>
        </authorList>
    </citation>
    <scope>NUCLEOTIDE SEQUENCE</scope>
</reference>
<keyword evidence="1" id="KW-0472">Membrane</keyword>
<accession>A0A383EWI0</accession>
<keyword evidence="1" id="KW-1133">Transmembrane helix</keyword>
<feature type="non-terminal residue" evidence="3">
    <location>
        <position position="226"/>
    </location>
</feature>
<dbReference type="Pfam" id="PF13519">
    <property type="entry name" value="VWA_2"/>
    <property type="match status" value="1"/>
</dbReference>
<name>A0A383EWI0_9ZZZZ</name>
<sequence>MFSLTAPIFLTLLLLSISAFLLTQWWGKNQSQLKNRNFLLLLRLASLVCLSLALAGVHRKAQSNQLTFAFLIDISKSIPKTQQRFAIDQVNTIIKSLEPKDQYCVISFAKQPSVSVPLVTVQNNPYVSPKSIWENAIVQNGTDLASAVQLAISVLPEATQKRVVLFSDGLQNTGRIDNMLELAQASEIMVLTIPILAKRENEIIVQELQIPPKIRKGRIFKVRAMI</sequence>
<evidence type="ECO:0000256" key="1">
    <source>
        <dbReference type="SAM" id="Phobius"/>
    </source>
</evidence>
<dbReference type="Gene3D" id="3.40.50.410">
    <property type="entry name" value="von Willebrand factor, type A domain"/>
    <property type="match status" value="1"/>
</dbReference>
<feature type="transmembrane region" description="Helical" evidence="1">
    <location>
        <begin position="38"/>
        <end position="57"/>
    </location>
</feature>
<protein>
    <recommendedName>
        <fullName evidence="2">VWFA domain-containing protein</fullName>
    </recommendedName>
</protein>
<proteinExistence type="predicted"/>
<dbReference type="AlphaFoldDB" id="A0A383EWI0"/>
<dbReference type="CDD" id="cd00198">
    <property type="entry name" value="vWFA"/>
    <property type="match status" value="1"/>
</dbReference>
<dbReference type="EMBL" id="UINC01229021">
    <property type="protein sequence ID" value="SVE60575.1"/>
    <property type="molecule type" value="Genomic_DNA"/>
</dbReference>
<evidence type="ECO:0000259" key="2">
    <source>
        <dbReference type="PROSITE" id="PS50234"/>
    </source>
</evidence>
<dbReference type="InterPro" id="IPR002035">
    <property type="entry name" value="VWF_A"/>
</dbReference>
<dbReference type="PANTHER" id="PTHR37947:SF2">
    <property type="entry name" value="VON WILLEBRAND FACTOR TYPE A"/>
    <property type="match status" value="1"/>
</dbReference>
<dbReference type="InterPro" id="IPR036465">
    <property type="entry name" value="vWFA_dom_sf"/>
</dbReference>
<gene>
    <name evidence="3" type="ORF">METZ01_LOCUS513429</name>
</gene>
<dbReference type="PROSITE" id="PS50234">
    <property type="entry name" value="VWFA"/>
    <property type="match status" value="1"/>
</dbReference>
<evidence type="ECO:0000313" key="3">
    <source>
        <dbReference type="EMBL" id="SVE60575.1"/>
    </source>
</evidence>